<evidence type="ECO:0000256" key="3">
    <source>
        <dbReference type="ARBA" id="ARBA00022475"/>
    </source>
</evidence>
<name>A0A8D8D6W5_CULPI</name>
<dbReference type="InterPro" id="IPR017983">
    <property type="entry name" value="GPCR_2_secretin-like_CS"/>
</dbReference>
<dbReference type="AlphaFoldDB" id="A0A8D8D6W5"/>
<dbReference type="GO" id="GO:0008528">
    <property type="term" value="F:G protein-coupled peptide receptor activity"/>
    <property type="evidence" value="ECO:0007669"/>
    <property type="project" value="TreeGrafter"/>
</dbReference>
<dbReference type="PROSITE" id="PS50227">
    <property type="entry name" value="G_PROTEIN_RECEP_F2_3"/>
    <property type="match status" value="1"/>
</dbReference>
<dbReference type="EMBL" id="HBUE01152692">
    <property type="protein sequence ID" value="CAG6506095.1"/>
    <property type="molecule type" value="Transcribed_RNA"/>
</dbReference>
<feature type="domain" description="G-protein coupled receptors family 2 profile 1" evidence="9">
    <location>
        <begin position="22"/>
        <end position="108"/>
    </location>
</feature>
<dbReference type="SMART" id="SM00008">
    <property type="entry name" value="HormR"/>
    <property type="match status" value="1"/>
</dbReference>
<accession>A0A8D8D6W5</accession>
<keyword evidence="7" id="KW-0325">Glycoprotein</keyword>
<dbReference type="InterPro" id="IPR000832">
    <property type="entry name" value="GPCR_2_secretin-like"/>
</dbReference>
<keyword evidence="5 8" id="KW-1133">Transmembrane helix</keyword>
<dbReference type="SUPFAM" id="SSF111418">
    <property type="entry name" value="Hormone receptor domain"/>
    <property type="match status" value="1"/>
</dbReference>
<dbReference type="GO" id="GO:0007188">
    <property type="term" value="P:adenylate cyclase-modulating G protein-coupled receptor signaling pathway"/>
    <property type="evidence" value="ECO:0007669"/>
    <property type="project" value="TreeGrafter"/>
</dbReference>
<dbReference type="Pfam" id="PF02793">
    <property type="entry name" value="HRM"/>
    <property type="match status" value="1"/>
</dbReference>
<dbReference type="EMBL" id="HBUE01152688">
    <property type="protein sequence ID" value="CAG6506088.1"/>
    <property type="molecule type" value="Transcribed_RNA"/>
</dbReference>
<evidence type="ECO:0000256" key="2">
    <source>
        <dbReference type="ARBA" id="ARBA00005314"/>
    </source>
</evidence>
<protein>
    <submittedName>
        <fullName evidence="10">PDF receptor</fullName>
    </submittedName>
</protein>
<dbReference type="EMBL" id="HBUE01257695">
    <property type="protein sequence ID" value="CAG6557392.1"/>
    <property type="molecule type" value="Transcribed_RNA"/>
</dbReference>
<evidence type="ECO:0000256" key="6">
    <source>
        <dbReference type="ARBA" id="ARBA00023136"/>
    </source>
</evidence>
<keyword evidence="10" id="KW-0675">Receptor</keyword>
<dbReference type="InterPro" id="IPR050332">
    <property type="entry name" value="GPCR_2"/>
</dbReference>
<evidence type="ECO:0000256" key="8">
    <source>
        <dbReference type="SAM" id="Phobius"/>
    </source>
</evidence>
<dbReference type="InterPro" id="IPR001879">
    <property type="entry name" value="GPCR_2_extracellular_dom"/>
</dbReference>
<reference evidence="10" key="1">
    <citation type="submission" date="2021-05" db="EMBL/GenBank/DDBJ databases">
        <authorList>
            <person name="Alioto T."/>
            <person name="Alioto T."/>
            <person name="Gomez Garrido J."/>
        </authorList>
    </citation>
    <scope>NUCLEOTIDE SEQUENCE</scope>
</reference>
<dbReference type="Gene3D" id="4.10.1240.10">
    <property type="entry name" value="GPCR, family 2, extracellular hormone receptor domain"/>
    <property type="match status" value="1"/>
</dbReference>
<proteinExistence type="inferred from homology"/>
<evidence type="ECO:0000256" key="4">
    <source>
        <dbReference type="ARBA" id="ARBA00022692"/>
    </source>
</evidence>
<dbReference type="PANTHER" id="PTHR45620:SF17">
    <property type="entry name" value="PDF RECEPTOR"/>
    <property type="match status" value="1"/>
</dbReference>
<comment type="subcellular location">
    <subcellularLocation>
        <location evidence="1">Cell membrane</location>
        <topology evidence="1">Multi-pass membrane protein</topology>
    </subcellularLocation>
</comment>
<dbReference type="PROSITE" id="PS00649">
    <property type="entry name" value="G_PROTEIN_RECEP_F2_1"/>
    <property type="match status" value="1"/>
</dbReference>
<evidence type="ECO:0000256" key="5">
    <source>
        <dbReference type="ARBA" id="ARBA00022989"/>
    </source>
</evidence>
<dbReference type="GO" id="GO:0005886">
    <property type="term" value="C:plasma membrane"/>
    <property type="evidence" value="ECO:0007669"/>
    <property type="project" value="UniProtKB-SubCell"/>
</dbReference>
<dbReference type="Gene3D" id="1.20.1070.10">
    <property type="entry name" value="Rhodopsin 7-helix transmembrane proteins"/>
    <property type="match status" value="1"/>
</dbReference>
<evidence type="ECO:0000256" key="1">
    <source>
        <dbReference type="ARBA" id="ARBA00004651"/>
    </source>
</evidence>
<keyword evidence="3" id="KW-1003">Cell membrane</keyword>
<comment type="similarity">
    <text evidence="2">Belongs to the G-protein coupled receptor 2 family.</text>
</comment>
<dbReference type="Pfam" id="PF00002">
    <property type="entry name" value="7tm_2"/>
    <property type="match status" value="1"/>
</dbReference>
<keyword evidence="6 8" id="KW-0472">Membrane</keyword>
<dbReference type="PANTHER" id="PTHR45620">
    <property type="entry name" value="PDF RECEPTOR-LIKE PROTEIN-RELATED"/>
    <property type="match status" value="1"/>
</dbReference>
<dbReference type="InterPro" id="IPR036445">
    <property type="entry name" value="GPCR_2_extracell_dom_sf"/>
</dbReference>
<sequence length="260" mass="29465">MVSTPNPSTDVSQLFLNTSLDSCAYKYEEFVIPNTVPYCNWTWDTILCWPPAPAGSVIRQRCPPGHGIDTSKFAERRCSAEGRWEGRGKDASPNMLGWTNYTPCYSPEVIQLFRKLYAGGSNGEADIKIDIAERTRTLEIVGFSLSLAALIISLVIFCRFRSLHNNRTRIHKNLFVAMVIQVIIRLTLYIDQVIIRNGGKRYGTDSSRHGIDNTMLVGVQPNALLLDFRRSKISCSFVKFHIFTKHYKSVDREIATKSHK</sequence>
<evidence type="ECO:0000313" key="10">
    <source>
        <dbReference type="EMBL" id="CAG6506088.1"/>
    </source>
</evidence>
<organism evidence="10">
    <name type="scientific">Culex pipiens</name>
    <name type="common">House mosquito</name>
    <dbReference type="NCBI Taxonomy" id="7175"/>
    <lineage>
        <taxon>Eukaryota</taxon>
        <taxon>Metazoa</taxon>
        <taxon>Ecdysozoa</taxon>
        <taxon>Arthropoda</taxon>
        <taxon>Hexapoda</taxon>
        <taxon>Insecta</taxon>
        <taxon>Pterygota</taxon>
        <taxon>Neoptera</taxon>
        <taxon>Endopterygota</taxon>
        <taxon>Diptera</taxon>
        <taxon>Nematocera</taxon>
        <taxon>Culicoidea</taxon>
        <taxon>Culicidae</taxon>
        <taxon>Culicinae</taxon>
        <taxon>Culicini</taxon>
        <taxon>Culex</taxon>
        <taxon>Culex</taxon>
    </lineage>
</organism>
<feature type="transmembrane region" description="Helical" evidence="8">
    <location>
        <begin position="172"/>
        <end position="190"/>
    </location>
</feature>
<feature type="transmembrane region" description="Helical" evidence="8">
    <location>
        <begin position="140"/>
        <end position="160"/>
    </location>
</feature>
<evidence type="ECO:0000259" key="9">
    <source>
        <dbReference type="PROSITE" id="PS50227"/>
    </source>
</evidence>
<dbReference type="EMBL" id="HBUE01257699">
    <property type="protein sequence ID" value="CAG6557399.1"/>
    <property type="molecule type" value="Transcribed_RNA"/>
</dbReference>
<keyword evidence="4 8" id="KW-0812">Transmembrane</keyword>
<dbReference type="PRINTS" id="PR00249">
    <property type="entry name" value="GPCRSECRETIN"/>
</dbReference>
<evidence type="ECO:0000256" key="7">
    <source>
        <dbReference type="ARBA" id="ARBA00023180"/>
    </source>
</evidence>